<dbReference type="PATRIC" id="fig|348824.6.peg.3117"/>
<evidence type="ECO:0000313" key="2">
    <source>
        <dbReference type="Proteomes" id="UP000019443"/>
    </source>
</evidence>
<dbReference type="KEGG" id="rhl:LPU83_2891"/>
<dbReference type="EMBL" id="HG916852">
    <property type="protein sequence ID" value="CDM58542.1"/>
    <property type="molecule type" value="Genomic_DNA"/>
</dbReference>
<proteinExistence type="predicted"/>
<reference evidence="1" key="1">
    <citation type="submission" date="2013-11" db="EMBL/GenBank/DDBJ databases">
        <title>Draft genome sequence of the broad-host-range Rhizobium sp. LPU83 strain, a member of the low-genetic diversity Oregon-like Rhizobium sp. group.</title>
        <authorList>
            <person name="Wibberg D."/>
            <person name="Puehler A."/>
            <person name="Schlueter A."/>
        </authorList>
    </citation>
    <scope>NUCLEOTIDE SEQUENCE [LARGE SCALE GENOMIC DNA]</scope>
    <source>
        <strain evidence="1">LPU83</strain>
    </source>
</reference>
<dbReference type="InterPro" id="IPR009962">
    <property type="entry name" value="DUF1488"/>
</dbReference>
<dbReference type="Pfam" id="PF07369">
    <property type="entry name" value="DUF1488"/>
    <property type="match status" value="1"/>
</dbReference>
<name>W6RB95_9HYPH</name>
<protein>
    <recommendedName>
        <fullName evidence="3">DUF1488 domain-containing protein</fullName>
    </recommendedName>
</protein>
<keyword evidence="2" id="KW-1185">Reference proteome</keyword>
<sequence>MSDAAGRPRDGDLADNAIQQKNKRRIMAIAFPNRARSYDETARRIRFLGHDGMFEIRFSMDIDVLTKGPCPAATSERDYLAGFDGLRTRILDVAKRVYGSKRQNSIILKLSDFR</sequence>
<dbReference type="Proteomes" id="UP000019443">
    <property type="component" value="Chromosome"/>
</dbReference>
<dbReference type="RefSeq" id="WP_318246552.1">
    <property type="nucleotide sequence ID" value="NZ_HG916852.1"/>
</dbReference>
<dbReference type="eggNOG" id="ENOG50345HM">
    <property type="taxonomic scope" value="Bacteria"/>
</dbReference>
<gene>
    <name evidence="1" type="ORF">LPU83_2891</name>
</gene>
<evidence type="ECO:0000313" key="1">
    <source>
        <dbReference type="EMBL" id="CDM58542.1"/>
    </source>
</evidence>
<dbReference type="AlphaFoldDB" id="W6RB95"/>
<organism evidence="1 2">
    <name type="scientific">Rhizobium favelukesii</name>
    <dbReference type="NCBI Taxonomy" id="348824"/>
    <lineage>
        <taxon>Bacteria</taxon>
        <taxon>Pseudomonadati</taxon>
        <taxon>Pseudomonadota</taxon>
        <taxon>Alphaproteobacteria</taxon>
        <taxon>Hyphomicrobiales</taxon>
        <taxon>Rhizobiaceae</taxon>
        <taxon>Rhizobium/Agrobacterium group</taxon>
        <taxon>Rhizobium</taxon>
    </lineage>
</organism>
<evidence type="ECO:0008006" key="3">
    <source>
        <dbReference type="Google" id="ProtNLM"/>
    </source>
</evidence>
<dbReference type="HOGENOM" id="CLU_170367_0_0_5"/>
<accession>W6RB95</accession>